<organism evidence="2 3">
    <name type="scientific">Candidatus Fukatsuia symbiotica</name>
    <dbReference type="NCBI Taxonomy" id="1878942"/>
    <lineage>
        <taxon>Bacteria</taxon>
        <taxon>Pseudomonadati</taxon>
        <taxon>Pseudomonadota</taxon>
        <taxon>Gammaproteobacteria</taxon>
        <taxon>Enterobacterales</taxon>
        <taxon>Yersiniaceae</taxon>
        <taxon>Candidatus Fukatsuia</taxon>
    </lineage>
</organism>
<accession>A0A2U8I7Q8</accession>
<dbReference type="RefSeq" id="WP_072550211.1">
    <property type="nucleotide sequence ID" value="NZ_CP021659.1"/>
</dbReference>
<dbReference type="KEGG" id="fsm:CCS41_04950"/>
<dbReference type="Proteomes" id="UP000261875">
    <property type="component" value="Chromosome"/>
</dbReference>
<feature type="signal peptide" evidence="1">
    <location>
        <begin position="1"/>
        <end position="27"/>
    </location>
</feature>
<sequence length="226" mass="24261">MVSATKKKRAAVLVLLLLVVTASSVSADAALAHSVNAAIANPNAANTVATSISIHSKSSTAPYLLASAPTFGVTLIQFRKHYNQTNPTLPINKFRAVHEKGSLTPFTRAASKINENLYASTVLENGSSKIKTLQITYLPINGEKGKEAKSVAISYMAALMRQFQARLSVQQSISDIVNLLERGKGVHFYAYSVGAVRYVVVDNDKKGLTFAVEPVKLVLSEHDSTS</sequence>
<protein>
    <recommendedName>
        <fullName evidence="4">DUF1454 domain-containing protein</fullName>
    </recommendedName>
</protein>
<dbReference type="AlphaFoldDB" id="A0A2U8I7Q8"/>
<reference evidence="2 3" key="1">
    <citation type="submission" date="2017-05" db="EMBL/GenBank/DDBJ databases">
        <title>Genome sequence of Candidatus Fukatsuia symbiotica and Candidatus Hamiltonella defensa from Acyrthosiphon pisum strain 5D.</title>
        <authorList>
            <person name="Patel V.A."/>
            <person name="Chevignon G."/>
            <person name="Russell J.A."/>
            <person name="Oliver K.M."/>
        </authorList>
    </citation>
    <scope>NUCLEOTIDE SEQUENCE [LARGE SCALE GENOMIC DNA]</scope>
    <source>
        <strain evidence="2 3">5D</strain>
    </source>
</reference>
<dbReference type="InterPro" id="IPR009918">
    <property type="entry name" value="DUF1454"/>
</dbReference>
<proteinExistence type="predicted"/>
<evidence type="ECO:0000256" key="1">
    <source>
        <dbReference type="SAM" id="SignalP"/>
    </source>
</evidence>
<dbReference type="Pfam" id="PF07305">
    <property type="entry name" value="DUF1454"/>
    <property type="match status" value="1"/>
</dbReference>
<name>A0A2U8I7Q8_9GAMM</name>
<feature type="chain" id="PRO_5016117280" description="DUF1454 domain-containing protein" evidence="1">
    <location>
        <begin position="28"/>
        <end position="226"/>
    </location>
</feature>
<dbReference type="STRING" id="1878942.GCA_900128755_01203"/>
<dbReference type="EMBL" id="CP021659">
    <property type="protein sequence ID" value="AWK13974.1"/>
    <property type="molecule type" value="Genomic_DNA"/>
</dbReference>
<gene>
    <name evidence="2" type="ORF">CCS41_04950</name>
</gene>
<keyword evidence="3" id="KW-1185">Reference proteome</keyword>
<evidence type="ECO:0000313" key="2">
    <source>
        <dbReference type="EMBL" id="AWK13974.1"/>
    </source>
</evidence>
<evidence type="ECO:0008006" key="4">
    <source>
        <dbReference type="Google" id="ProtNLM"/>
    </source>
</evidence>
<keyword evidence="1" id="KW-0732">Signal</keyword>
<evidence type="ECO:0000313" key="3">
    <source>
        <dbReference type="Proteomes" id="UP000261875"/>
    </source>
</evidence>
<dbReference type="OrthoDB" id="6503911at2"/>